<feature type="region of interest" description="Disordered" evidence="1">
    <location>
        <begin position="35"/>
        <end position="75"/>
    </location>
</feature>
<dbReference type="AlphaFoldDB" id="A0AA88II55"/>
<name>A0AA88II55_TACVA</name>
<keyword evidence="3" id="KW-1185">Reference proteome</keyword>
<dbReference type="Proteomes" id="UP001187315">
    <property type="component" value="Unassembled WGS sequence"/>
</dbReference>
<gene>
    <name evidence="2" type="ORF">Q7C36_023086</name>
</gene>
<evidence type="ECO:0000256" key="1">
    <source>
        <dbReference type="SAM" id="MobiDB-lite"/>
    </source>
</evidence>
<accession>A0AA88II55</accession>
<comment type="caution">
    <text evidence="2">The sequence shown here is derived from an EMBL/GenBank/DDBJ whole genome shotgun (WGS) entry which is preliminary data.</text>
</comment>
<evidence type="ECO:0000313" key="2">
    <source>
        <dbReference type="EMBL" id="KAK2814820.1"/>
    </source>
</evidence>
<feature type="compositionally biased region" description="Pro residues" evidence="1">
    <location>
        <begin position="49"/>
        <end position="62"/>
    </location>
</feature>
<proteinExistence type="predicted"/>
<dbReference type="EMBL" id="JAVHJS010000026">
    <property type="protein sequence ID" value="KAK2814820.1"/>
    <property type="molecule type" value="Genomic_DNA"/>
</dbReference>
<protein>
    <submittedName>
        <fullName evidence="2">Uncharacterized protein</fullName>
    </submittedName>
</protein>
<sequence>MLRCTYLGFSHNLLSPLCFLFRTVTRKDTEHEVALAAGEAEGADDPLVYTPPPSPLPPPYSPPHHQRSPGQVTGLSGSDFLSQRHVLRLNGYKKRCPCKFSTRKRKV</sequence>
<reference evidence="2" key="1">
    <citation type="submission" date="2023-08" db="EMBL/GenBank/DDBJ databases">
        <title>Pelteobagrus vachellii genome.</title>
        <authorList>
            <person name="Liu H."/>
        </authorList>
    </citation>
    <scope>NUCLEOTIDE SEQUENCE</scope>
    <source>
        <strain evidence="2">PRFRI_2022a</strain>
        <tissue evidence="2">Muscle</tissue>
    </source>
</reference>
<evidence type="ECO:0000313" key="3">
    <source>
        <dbReference type="Proteomes" id="UP001187315"/>
    </source>
</evidence>
<feature type="compositionally biased region" description="Low complexity" evidence="1">
    <location>
        <begin position="35"/>
        <end position="48"/>
    </location>
</feature>
<organism evidence="2 3">
    <name type="scientific">Tachysurus vachellii</name>
    <name type="common">Darkbarbel catfish</name>
    <name type="synonym">Pelteobagrus vachellii</name>
    <dbReference type="NCBI Taxonomy" id="175792"/>
    <lineage>
        <taxon>Eukaryota</taxon>
        <taxon>Metazoa</taxon>
        <taxon>Chordata</taxon>
        <taxon>Craniata</taxon>
        <taxon>Vertebrata</taxon>
        <taxon>Euteleostomi</taxon>
        <taxon>Actinopterygii</taxon>
        <taxon>Neopterygii</taxon>
        <taxon>Teleostei</taxon>
        <taxon>Ostariophysi</taxon>
        <taxon>Siluriformes</taxon>
        <taxon>Bagridae</taxon>
        <taxon>Tachysurus</taxon>
    </lineage>
</organism>